<reference evidence="4" key="1">
    <citation type="journal article" date="2023" name="DNA Res.">
        <title>Chromosome-level genome assembly of Phrynocephalus forsythii using third-generation DNA sequencing and Hi-C analysis.</title>
        <authorList>
            <person name="Qi Y."/>
            <person name="Zhao W."/>
            <person name="Zhao Y."/>
            <person name="Niu C."/>
            <person name="Cao S."/>
            <person name="Zhang Y."/>
        </authorList>
    </citation>
    <scope>NUCLEOTIDE SEQUENCE</scope>
    <source>
        <tissue evidence="4">Muscle</tissue>
    </source>
</reference>
<accession>A0A9Q0XHN7</accession>
<dbReference type="GO" id="GO:0005886">
    <property type="term" value="C:plasma membrane"/>
    <property type="evidence" value="ECO:0007669"/>
    <property type="project" value="TreeGrafter"/>
</dbReference>
<dbReference type="GO" id="GO:0005769">
    <property type="term" value="C:early endosome"/>
    <property type="evidence" value="ECO:0007669"/>
    <property type="project" value="TreeGrafter"/>
</dbReference>
<organism evidence="4 5">
    <name type="scientific">Phrynocephalus forsythii</name>
    <dbReference type="NCBI Taxonomy" id="171643"/>
    <lineage>
        <taxon>Eukaryota</taxon>
        <taxon>Metazoa</taxon>
        <taxon>Chordata</taxon>
        <taxon>Craniata</taxon>
        <taxon>Vertebrata</taxon>
        <taxon>Euteleostomi</taxon>
        <taxon>Lepidosauria</taxon>
        <taxon>Squamata</taxon>
        <taxon>Bifurcata</taxon>
        <taxon>Unidentata</taxon>
        <taxon>Episquamata</taxon>
        <taxon>Toxicofera</taxon>
        <taxon>Iguania</taxon>
        <taxon>Acrodonta</taxon>
        <taxon>Agamidae</taxon>
        <taxon>Agaminae</taxon>
        <taxon>Phrynocephalus</taxon>
    </lineage>
</organism>
<feature type="transmembrane region" description="Helical" evidence="2">
    <location>
        <begin position="245"/>
        <end position="266"/>
    </location>
</feature>
<feature type="signal peptide" evidence="3">
    <location>
        <begin position="1"/>
        <end position="27"/>
    </location>
</feature>
<evidence type="ECO:0000313" key="5">
    <source>
        <dbReference type="Proteomes" id="UP001142489"/>
    </source>
</evidence>
<keyword evidence="5" id="KW-1185">Reference proteome</keyword>
<evidence type="ECO:0000313" key="4">
    <source>
        <dbReference type="EMBL" id="KAJ7313341.1"/>
    </source>
</evidence>
<dbReference type="GO" id="GO:0005794">
    <property type="term" value="C:Golgi apparatus"/>
    <property type="evidence" value="ECO:0007669"/>
    <property type="project" value="TreeGrafter"/>
</dbReference>
<dbReference type="EMBL" id="JAPFRF010000012">
    <property type="protein sequence ID" value="KAJ7313341.1"/>
    <property type="molecule type" value="Genomic_DNA"/>
</dbReference>
<evidence type="ECO:0000256" key="1">
    <source>
        <dbReference type="SAM" id="MobiDB-lite"/>
    </source>
</evidence>
<dbReference type="Proteomes" id="UP001142489">
    <property type="component" value="Unassembled WGS sequence"/>
</dbReference>
<dbReference type="GO" id="GO:0005770">
    <property type="term" value="C:late endosome"/>
    <property type="evidence" value="ECO:0007669"/>
    <property type="project" value="TreeGrafter"/>
</dbReference>
<keyword evidence="2" id="KW-1133">Transmembrane helix</keyword>
<feature type="compositionally biased region" description="Polar residues" evidence="1">
    <location>
        <begin position="222"/>
        <end position="231"/>
    </location>
</feature>
<protein>
    <recommendedName>
        <fullName evidence="6">Prostate androgen-regulated mucin-like protein 1</fullName>
    </recommendedName>
</protein>
<evidence type="ECO:0000256" key="3">
    <source>
        <dbReference type="SAM" id="SignalP"/>
    </source>
</evidence>
<name>A0A9Q0XHN7_9SAUR</name>
<keyword evidence="2" id="KW-0812">Transmembrane</keyword>
<dbReference type="AlphaFoldDB" id="A0A9Q0XHN7"/>
<proteinExistence type="predicted"/>
<evidence type="ECO:0000256" key="2">
    <source>
        <dbReference type="SAM" id="Phobius"/>
    </source>
</evidence>
<gene>
    <name evidence="4" type="ORF">JRQ81_004633</name>
</gene>
<feature type="compositionally biased region" description="Polar residues" evidence="1">
    <location>
        <begin position="205"/>
        <end position="214"/>
    </location>
</feature>
<feature type="region of interest" description="Disordered" evidence="1">
    <location>
        <begin position="103"/>
        <end position="231"/>
    </location>
</feature>
<dbReference type="OrthoDB" id="8963138at2759"/>
<evidence type="ECO:0008006" key="6">
    <source>
        <dbReference type="Google" id="ProtNLM"/>
    </source>
</evidence>
<dbReference type="PANTHER" id="PTHR35453:SF1">
    <property type="entry name" value="PROSTATE ANDROGEN-REGULATED MUCIN-LIKE PROTEIN 1"/>
    <property type="match status" value="1"/>
</dbReference>
<dbReference type="PANTHER" id="PTHR35453">
    <property type="entry name" value="PROSTATE ANDROGEN-REGULATED MUCIN-LIKE PROTEIN 1"/>
    <property type="match status" value="1"/>
</dbReference>
<feature type="chain" id="PRO_5040236926" description="Prostate androgen-regulated mucin-like protein 1" evidence="3">
    <location>
        <begin position="28"/>
        <end position="296"/>
    </location>
</feature>
<comment type="caution">
    <text evidence="4">The sequence shown here is derived from an EMBL/GenBank/DDBJ whole genome shotgun (WGS) entry which is preliminary data.</text>
</comment>
<keyword evidence="3" id="KW-0732">Signal</keyword>
<feature type="compositionally biased region" description="Polar residues" evidence="1">
    <location>
        <begin position="103"/>
        <end position="180"/>
    </location>
</feature>
<dbReference type="Pfam" id="PF17061">
    <property type="entry name" value="PARM"/>
    <property type="match status" value="1"/>
</dbReference>
<dbReference type="InterPro" id="IPR031431">
    <property type="entry name" value="PARM1"/>
</dbReference>
<sequence length="296" mass="30437">MAHRDDPALSALFPLVVLAAGLNICCASSTSAPSEITTSGIASSVDPPTTTIINTLRSTVTTAATSATVSLETALGFTNTTPEAETLTPTPVSGTLTTHYATSPWSSSGLQTTGNTLASGASVASPTTDIETPSQTPLITSPQVLSEPSTTITTSNMTDMNTTQVAQSSGTETSAVTMTASEKLPTTEATSKPLAISPAPEEKSTLPQNPSASKATPEASHTEGTTFSTGVTMQEVERGLSPGSIAAITISVIAVVLLVFGLAAFLKIRHSSYGRLFDDHDYGSWGNYNNPLYDDS</sequence>
<keyword evidence="2" id="KW-0472">Membrane</keyword>